<dbReference type="RefSeq" id="WP_153456460.1">
    <property type="nucleotide sequence ID" value="NZ_WEGJ01000037.1"/>
</dbReference>
<evidence type="ECO:0000313" key="1">
    <source>
        <dbReference type="EMBL" id="MQY15648.1"/>
    </source>
</evidence>
<comment type="caution">
    <text evidence="1">The sequence shown here is derived from an EMBL/GenBank/DDBJ whole genome shotgun (WGS) entry which is preliminary data.</text>
</comment>
<sequence length="150" mass="16643">MHTSPYGSRPDLLPDFIRAGNPAIHPLSLEESRAMESVSINRFQATIGGRISFEAAEVVSRETFRDEGDGASTIARLLRDFFGSTSEVVTFWDNLIMPTVRLPVAMAVENSRELLESDVDFWFYSPGNPILIECRQDGNVTVAHISAIEP</sequence>
<dbReference type="OrthoDB" id="4212666at2"/>
<dbReference type="EMBL" id="WEGJ01000037">
    <property type="protein sequence ID" value="MQY15648.1"/>
    <property type="molecule type" value="Genomic_DNA"/>
</dbReference>
<protein>
    <submittedName>
        <fullName evidence="1">Uncharacterized protein</fullName>
    </submittedName>
</protein>
<dbReference type="Proteomes" id="UP000466345">
    <property type="component" value="Unassembled WGS sequence"/>
</dbReference>
<accession>A0A7K0CQ81</accession>
<organism evidence="1 2">
    <name type="scientific">Streptomyces smaragdinus</name>
    <dbReference type="NCBI Taxonomy" id="2585196"/>
    <lineage>
        <taxon>Bacteria</taxon>
        <taxon>Bacillati</taxon>
        <taxon>Actinomycetota</taxon>
        <taxon>Actinomycetes</taxon>
        <taxon>Kitasatosporales</taxon>
        <taxon>Streptomycetaceae</taxon>
        <taxon>Streptomyces</taxon>
    </lineage>
</organism>
<reference evidence="1 2" key="1">
    <citation type="submission" date="2019-10" db="EMBL/GenBank/DDBJ databases">
        <title>Streptomyces smaragdinus sp. nov. and Streptomyces fabii sp. nov., isolated from the gut of fungus growing-termite Macrotermes natalensis.</title>
        <authorList>
            <person name="Schwitalla J."/>
            <person name="Benndorf R."/>
            <person name="Martin K."/>
            <person name="De Beer W."/>
            <person name="Kaster A.-K."/>
            <person name="Vollmers J."/>
            <person name="Poulsen M."/>
            <person name="Beemelmanns C."/>
        </authorList>
    </citation>
    <scope>NUCLEOTIDE SEQUENCE [LARGE SCALE GENOMIC DNA]</scope>
    <source>
        <strain evidence="1 2">RB5</strain>
    </source>
</reference>
<evidence type="ECO:0000313" key="2">
    <source>
        <dbReference type="Proteomes" id="UP000466345"/>
    </source>
</evidence>
<name>A0A7K0CQ81_9ACTN</name>
<gene>
    <name evidence="1" type="ORF">SRB5_58360</name>
</gene>
<proteinExistence type="predicted"/>
<dbReference type="AlphaFoldDB" id="A0A7K0CQ81"/>
<keyword evidence="2" id="KW-1185">Reference proteome</keyword>